<dbReference type="GO" id="GO:0031122">
    <property type="term" value="P:cytoplasmic microtubule organization"/>
    <property type="evidence" value="ECO:0007669"/>
    <property type="project" value="TreeGrafter"/>
</dbReference>
<protein>
    <recommendedName>
        <fullName evidence="7">Coiled-coil domain-containing protein 13</fullName>
    </recommendedName>
</protein>
<evidence type="ECO:0008006" key="7">
    <source>
        <dbReference type="Google" id="ProtNLM"/>
    </source>
</evidence>
<dbReference type="AlphaFoldDB" id="A0A814H660"/>
<feature type="coiled-coil region" evidence="1">
    <location>
        <begin position="554"/>
        <end position="588"/>
    </location>
</feature>
<gene>
    <name evidence="3" type="ORF">BJG266_LOCUS16139</name>
    <name evidence="4" type="ORF">QVE165_LOCUS39430</name>
</gene>
<dbReference type="PANTHER" id="PTHR31935:SF1">
    <property type="entry name" value="COILED-COIL DOMAIN-CONTAINING PROTEIN 13"/>
    <property type="match status" value="1"/>
</dbReference>
<dbReference type="GO" id="GO:1905515">
    <property type="term" value="P:non-motile cilium assembly"/>
    <property type="evidence" value="ECO:0007669"/>
    <property type="project" value="TreeGrafter"/>
</dbReference>
<dbReference type="EMBL" id="CAJNOM010000437">
    <property type="protein sequence ID" value="CAF1438189.1"/>
    <property type="molecule type" value="Genomic_DNA"/>
</dbReference>
<evidence type="ECO:0000313" key="4">
    <source>
        <dbReference type="EMBL" id="CAF1438189.1"/>
    </source>
</evidence>
<dbReference type="InterPro" id="IPR038929">
    <property type="entry name" value="CCDC13"/>
</dbReference>
<dbReference type="OrthoDB" id="10258312at2759"/>
<sequence length="673" mass="77499">MSSGDTVRDQFSALQRQQKERLNQLQEKSTKKKVPTIDASNSMNFEVDSGPFPHEENNNVIASIIAVQQENQSEQLRELRDENGRLRKLLAEKDYEIDYLRRIQEEERQAFTGPNAIGGDAIATKVVDLSKKNRELSAELESERAKLKKLSIKCKELELMTKNANVDVRQSSAPVDENKTEKEMKELRDKLKDLQARHTEAKSQLDISKQELKKTQKALEKEVGDTVNIQAILNGTSNWRGRQQQIIALQEKLNEFKARATRSSSPSLNEDWDGNLLGSKYDETSSSSAQQRHRDEIRRMERERKDVLEQQKQELQTLRTEHQTLKDKFEQSKTRNTVLSNEVKTLREQLKASLEKSKHDDELVDVLLKQQQQMKTTQEQIQKDLDVKSKITTEVEQTNKLDQMKQANMVKQLQLIVDQKEMKIRELEMHLDENRIKYERDNSDARLSNGKLNDSLAFVNITSRHTPVQSVTVAPMQLTALKQSSTTDAVLSRLEKSGFTTSLNNRPSSAVNIKRSSDDKDLQCMNAALEVERSRLVEFIQTLQKRLDTSNAHHVEQENKLIEQRKMNVRLEKEMEKIKLDLNNVKNRTVKGRGAVPLSKSSSTQSNNHETIEELEMRLTLKTDENDALKNALKSMLDAKEEDLKLYNETIQSVKDIFLQGIQHYKPLQTTTD</sequence>
<dbReference type="PANTHER" id="PTHR31935">
    <property type="entry name" value="COILED-COIL DOMAIN-CONTAINING PROTEIN 13"/>
    <property type="match status" value="1"/>
</dbReference>
<evidence type="ECO:0000313" key="5">
    <source>
        <dbReference type="Proteomes" id="UP000663832"/>
    </source>
</evidence>
<accession>A0A814H660</accession>
<feature type="coiled-coil region" evidence="1">
    <location>
        <begin position="69"/>
        <end position="96"/>
    </location>
</feature>
<dbReference type="EMBL" id="CAJNOI010000074">
    <property type="protein sequence ID" value="CAF1004935.1"/>
    <property type="molecule type" value="Genomic_DNA"/>
</dbReference>
<evidence type="ECO:0000313" key="6">
    <source>
        <dbReference type="Proteomes" id="UP000663877"/>
    </source>
</evidence>
<dbReference type="Proteomes" id="UP000663832">
    <property type="component" value="Unassembled WGS sequence"/>
</dbReference>
<name>A0A814H660_9BILA</name>
<proteinExistence type="predicted"/>
<evidence type="ECO:0000313" key="3">
    <source>
        <dbReference type="EMBL" id="CAF1004935.1"/>
    </source>
</evidence>
<feature type="coiled-coil region" evidence="1">
    <location>
        <begin position="126"/>
        <end position="222"/>
    </location>
</feature>
<dbReference type="GO" id="GO:0034451">
    <property type="term" value="C:centriolar satellite"/>
    <property type="evidence" value="ECO:0007669"/>
    <property type="project" value="TreeGrafter"/>
</dbReference>
<feature type="region of interest" description="Disordered" evidence="2">
    <location>
        <begin position="259"/>
        <end position="296"/>
    </location>
</feature>
<keyword evidence="5" id="KW-1185">Reference proteome</keyword>
<feature type="region of interest" description="Disordered" evidence="2">
    <location>
        <begin position="16"/>
        <end position="44"/>
    </location>
</feature>
<organism evidence="3 6">
    <name type="scientific">Adineta steineri</name>
    <dbReference type="NCBI Taxonomy" id="433720"/>
    <lineage>
        <taxon>Eukaryota</taxon>
        <taxon>Metazoa</taxon>
        <taxon>Spiralia</taxon>
        <taxon>Gnathifera</taxon>
        <taxon>Rotifera</taxon>
        <taxon>Eurotatoria</taxon>
        <taxon>Bdelloidea</taxon>
        <taxon>Adinetida</taxon>
        <taxon>Adinetidae</taxon>
        <taxon>Adineta</taxon>
    </lineage>
</organism>
<comment type="caution">
    <text evidence="3">The sequence shown here is derived from an EMBL/GenBank/DDBJ whole genome shotgun (WGS) entry which is preliminary data.</text>
</comment>
<feature type="coiled-coil region" evidence="1">
    <location>
        <begin position="410"/>
        <end position="437"/>
    </location>
</feature>
<keyword evidence="1" id="KW-0175">Coiled coil</keyword>
<evidence type="ECO:0000256" key="2">
    <source>
        <dbReference type="SAM" id="MobiDB-lite"/>
    </source>
</evidence>
<feature type="coiled-coil region" evidence="1">
    <location>
        <begin position="612"/>
        <end position="657"/>
    </location>
</feature>
<evidence type="ECO:0000256" key="1">
    <source>
        <dbReference type="SAM" id="Coils"/>
    </source>
</evidence>
<dbReference type="Proteomes" id="UP000663877">
    <property type="component" value="Unassembled WGS sequence"/>
</dbReference>
<reference evidence="3" key="1">
    <citation type="submission" date="2021-02" db="EMBL/GenBank/DDBJ databases">
        <authorList>
            <person name="Nowell W R."/>
        </authorList>
    </citation>
    <scope>NUCLEOTIDE SEQUENCE</scope>
</reference>